<keyword evidence="7 15" id="KW-1003">Cell membrane</keyword>
<keyword evidence="9 15" id="KW-0973">c-di-GMP</keyword>
<feature type="compositionally biased region" description="Acidic residues" evidence="16">
    <location>
        <begin position="64"/>
        <end position="75"/>
    </location>
</feature>
<evidence type="ECO:0000256" key="4">
    <source>
        <dbReference type="ARBA" id="ARBA00010714"/>
    </source>
</evidence>
<evidence type="ECO:0000256" key="5">
    <source>
        <dbReference type="ARBA" id="ARBA00011437"/>
    </source>
</evidence>
<dbReference type="GO" id="GO:0005886">
    <property type="term" value="C:plasma membrane"/>
    <property type="evidence" value="ECO:0007669"/>
    <property type="project" value="UniProtKB-SubCell"/>
</dbReference>
<evidence type="ECO:0000313" key="17">
    <source>
        <dbReference type="EMBL" id="AFJ45639.1"/>
    </source>
</evidence>
<dbReference type="NCBIfam" id="NF008324">
    <property type="entry name" value="PRK11114.1-2"/>
    <property type="match status" value="1"/>
</dbReference>
<keyword evidence="11 15" id="KW-0135">Cellulose biosynthesis</keyword>
<evidence type="ECO:0000256" key="8">
    <source>
        <dbReference type="ARBA" id="ARBA00022519"/>
    </source>
</evidence>
<comment type="function">
    <text evidence="1 15">Binds the cellulose synthase activator, bis-(3'-5') cyclic diguanylic acid (c-di-GMP).</text>
</comment>
<dbReference type="InterPro" id="IPR003920">
    <property type="entry name" value="Cell_synth_B"/>
</dbReference>
<feature type="signal peptide" evidence="15">
    <location>
        <begin position="1"/>
        <end position="21"/>
    </location>
</feature>
<feature type="transmembrane region" description="Helical" evidence="15">
    <location>
        <begin position="769"/>
        <end position="790"/>
    </location>
</feature>
<dbReference type="Gene3D" id="2.60.120.260">
    <property type="entry name" value="Galactose-binding domain-like"/>
    <property type="match status" value="2"/>
</dbReference>
<dbReference type="AlphaFoldDB" id="I2B535"/>
<feature type="chain" id="PRO_5015211497" description="Cyclic di-GMP-binding protein" evidence="15">
    <location>
        <begin position="22"/>
        <end position="806"/>
    </location>
</feature>
<evidence type="ECO:0000313" key="18">
    <source>
        <dbReference type="Proteomes" id="UP000001955"/>
    </source>
</evidence>
<dbReference type="InterPro" id="IPR018513">
    <property type="entry name" value="Cell_synthase_bac"/>
</dbReference>
<dbReference type="Pfam" id="PF03170">
    <property type="entry name" value="BcsB"/>
    <property type="match status" value="1"/>
</dbReference>
<dbReference type="GO" id="GO:0006011">
    <property type="term" value="P:UDP-alpha-D-glucose metabolic process"/>
    <property type="evidence" value="ECO:0007669"/>
    <property type="project" value="InterPro"/>
</dbReference>
<sequence length="806" mass="87432">MKRILTLLLLLTTGAAAPLYAADPLPATGQRLDTAADNGAPAFPAPADSSATPLPAQGDMLSPSDDEPPASEPDQEPVNLAPLSGANSLTPEVVNKITLAQMGMPQGMILRGGQLQSGVSFSVPSDVVITHAQLSLNLRVSPALAARGASLLLMMNGQPLGTVPLGSAQSNNAHFQLDIPGPMVVSNNNLSVTINDGDALLCLRDLTDKYQVTVLPDSSVELAGQQLNISADLSHFPRPFFDSQQMADTRLTFAFPAAISPGQVNSAALVASWLGMQAGYRSIRFDALTNSLPEHHGILIGAPGQQIGGITLPQTQGPMLQVVDNPANPAWKLLLIVARDDAGLRAAAWRLTRGQFPLQTGQVAVGPQAIPRSTPYDAPRWIDTTKPVRLADLVRGDQSMTAAGIWHEPLNVSFRAAPDMFLWDGKTIPLQVNYRFPSESWIDEEKSWLNIVFNGAFLRNLPVNKIGILEKIWHKLGGDARQESAQIPLQPYMIYGDNQLSLYFNIVPKADAPCSVLLNNNIKSQIKDDSWIDLSHTRHFTLLPNLSYFVGAAFPFSRLADYSGALMLLPPRPSLAEISTLLDLAARSGNATGTVLANSNVLFGIPEGGVNSLLVNDRDILVVSSMAQQTFNQRMLAGSPFVSDNQSLGVREITLWQKLRRWAVGEWNVSTVDADRYFSSNSDWRGFISFASPWGNGKTVVMATGSDNEQLSRLTQDLDNIRINAAIRGDAAIITNENGVRSFRVGPQYPSGQMPWYMMVVWYANQHSATLAIAACLMCLVVGLGFYSYLRLRGRQRLEPESKEKE</sequence>
<comment type="pathway">
    <text evidence="3 15">Glycan metabolism; bacterial cellulose biosynthesis.</text>
</comment>
<protein>
    <recommendedName>
        <fullName evidence="6 15">Cyclic di-GMP-binding protein</fullName>
    </recommendedName>
    <alternativeName>
        <fullName evidence="14 15">Cellulose synthase regulatory subunit</fullName>
    </alternativeName>
</protein>
<dbReference type="GO" id="GO:0030244">
    <property type="term" value="P:cellulose biosynthetic process"/>
    <property type="evidence" value="ECO:0007669"/>
    <property type="project" value="UniProtKB-KW"/>
</dbReference>
<feature type="region of interest" description="Disordered" evidence="16">
    <location>
        <begin position="31"/>
        <end position="86"/>
    </location>
</feature>
<proteinExistence type="inferred from homology"/>
<dbReference type="KEGG" id="ebt:EBL_c05130"/>
<keyword evidence="15" id="KW-0732">Signal</keyword>
<organism evidence="17 18">
    <name type="scientific">Shimwellia blattae (strain ATCC 29907 / DSM 4481 / JCM 1650 / NBRC 105725 / CDC 9005-74)</name>
    <name type="common">Escherichia blattae</name>
    <dbReference type="NCBI Taxonomy" id="630626"/>
    <lineage>
        <taxon>Bacteria</taxon>
        <taxon>Pseudomonadati</taxon>
        <taxon>Pseudomonadota</taxon>
        <taxon>Gammaproteobacteria</taxon>
        <taxon>Enterobacterales</taxon>
        <taxon>Enterobacteriaceae</taxon>
        <taxon>Shimwellia</taxon>
    </lineage>
</organism>
<dbReference type="PATRIC" id="fig|630626.3.peg.506"/>
<evidence type="ECO:0000256" key="7">
    <source>
        <dbReference type="ARBA" id="ARBA00022475"/>
    </source>
</evidence>
<reference evidence="17 18" key="1">
    <citation type="journal article" date="2012" name="J. Bacteriol.">
        <title>Complete genome sequence of the B12-producing Shimwellia blattae strain DSM 4481, isolated from a cockroach.</title>
        <authorList>
            <person name="Brzuszkiewicz E."/>
            <person name="Waschkowitz T."/>
            <person name="Wiezer A."/>
            <person name="Daniel R."/>
        </authorList>
    </citation>
    <scope>NUCLEOTIDE SEQUENCE [LARGE SCALE GENOMIC DNA]</scope>
    <source>
        <strain evidence="18">ATCC 29907 / DSM 4481 / JCM 1650 / NBRC 105725 / CDC 9005-74</strain>
    </source>
</reference>
<keyword evidence="8 15" id="KW-0997">Cell inner membrane</keyword>
<dbReference type="PANTHER" id="PTHR39083">
    <property type="entry name" value="CYCLIC DI-GMP-BINDING PROTEIN"/>
    <property type="match status" value="1"/>
</dbReference>
<dbReference type="Proteomes" id="UP000001955">
    <property type="component" value="Chromosome"/>
</dbReference>
<evidence type="ECO:0000256" key="13">
    <source>
        <dbReference type="ARBA" id="ARBA00023136"/>
    </source>
</evidence>
<evidence type="ECO:0000256" key="11">
    <source>
        <dbReference type="ARBA" id="ARBA00022916"/>
    </source>
</evidence>
<dbReference type="HOGENOM" id="CLU_003556_1_1_6"/>
<comment type="similarity">
    <text evidence="4 15">Belongs to the AcsB/BcsB family.</text>
</comment>
<feature type="compositionally biased region" description="Low complexity" evidence="16">
    <location>
        <begin position="40"/>
        <end position="53"/>
    </location>
</feature>
<evidence type="ECO:0000256" key="12">
    <source>
        <dbReference type="ARBA" id="ARBA00022989"/>
    </source>
</evidence>
<evidence type="ECO:0000256" key="6">
    <source>
        <dbReference type="ARBA" id="ARBA00021844"/>
    </source>
</evidence>
<evidence type="ECO:0000256" key="15">
    <source>
        <dbReference type="RuleBase" id="RU365021"/>
    </source>
</evidence>
<dbReference type="UniPathway" id="UPA00694"/>
<keyword evidence="18" id="KW-1185">Reference proteome</keyword>
<evidence type="ECO:0000256" key="1">
    <source>
        <dbReference type="ARBA" id="ARBA00002057"/>
    </source>
</evidence>
<accession>I2B535</accession>
<dbReference type="STRING" id="630626.EBL_c05130"/>
<name>I2B535_SHIBC</name>
<evidence type="ECO:0000256" key="9">
    <source>
        <dbReference type="ARBA" id="ARBA00022636"/>
    </source>
</evidence>
<evidence type="ECO:0000256" key="2">
    <source>
        <dbReference type="ARBA" id="ARBA00004377"/>
    </source>
</evidence>
<evidence type="ECO:0000256" key="14">
    <source>
        <dbReference type="ARBA" id="ARBA00033444"/>
    </source>
</evidence>
<dbReference type="PANTHER" id="PTHR39083:SF1">
    <property type="entry name" value="CYCLIC DI-GMP-BINDING PROTEIN"/>
    <property type="match status" value="1"/>
</dbReference>
<keyword evidence="10 15" id="KW-0812">Transmembrane</keyword>
<dbReference type="EMBL" id="CP001560">
    <property type="protein sequence ID" value="AFJ45639.1"/>
    <property type="molecule type" value="Genomic_DNA"/>
</dbReference>
<keyword evidence="12 15" id="KW-1133">Transmembrane helix</keyword>
<gene>
    <name evidence="17" type="ordered locus">EBL_c05130</name>
</gene>
<evidence type="ECO:0000256" key="16">
    <source>
        <dbReference type="SAM" id="MobiDB-lite"/>
    </source>
</evidence>
<keyword evidence="13 15" id="KW-0472">Membrane</keyword>
<comment type="subcellular location">
    <subcellularLocation>
        <location evidence="2">Cell inner membrane</location>
        <topology evidence="2">Single-pass membrane protein</topology>
    </subcellularLocation>
</comment>
<dbReference type="eggNOG" id="COG3170">
    <property type="taxonomic scope" value="Bacteria"/>
</dbReference>
<dbReference type="OrthoDB" id="9806702at2"/>
<evidence type="ECO:0000256" key="10">
    <source>
        <dbReference type="ARBA" id="ARBA00022692"/>
    </source>
</evidence>
<dbReference type="PRINTS" id="PR01440">
    <property type="entry name" value="CELLSNTHASEB"/>
</dbReference>
<evidence type="ECO:0000256" key="3">
    <source>
        <dbReference type="ARBA" id="ARBA00005186"/>
    </source>
</evidence>
<dbReference type="RefSeq" id="WP_014715778.1">
    <property type="nucleotide sequence ID" value="NC_017910.1"/>
</dbReference>
<comment type="subunit">
    <text evidence="5 15">Tightly associated with the cellulose synthase catalytic subunit.</text>
</comment>